<accession>A0A6A5YAT3</accession>
<organism evidence="1 2">
    <name type="scientific">Saccharata proteae CBS 121410</name>
    <dbReference type="NCBI Taxonomy" id="1314787"/>
    <lineage>
        <taxon>Eukaryota</taxon>
        <taxon>Fungi</taxon>
        <taxon>Dikarya</taxon>
        <taxon>Ascomycota</taxon>
        <taxon>Pezizomycotina</taxon>
        <taxon>Dothideomycetes</taxon>
        <taxon>Dothideomycetes incertae sedis</taxon>
        <taxon>Botryosphaeriales</taxon>
        <taxon>Saccharataceae</taxon>
        <taxon>Saccharata</taxon>
    </lineage>
</organism>
<gene>
    <name evidence="1" type="ORF">K490DRAFT_63953</name>
</gene>
<sequence length="136" mass="14879">MYSFPCTHLIHFCESISAAKNELPALLSSNPVANPAHPIGSNASRAPTAHRLPQVILVGAGFPDHDYEDLRQTVSKALGEAVGEKVQGALWVRERKEDIKGLEREENWVVVDGKGRFPRPEVIAEGMRGVLDRSLG</sequence>
<evidence type="ECO:0000313" key="1">
    <source>
        <dbReference type="EMBL" id="KAF2088739.1"/>
    </source>
</evidence>
<keyword evidence="2" id="KW-1185">Reference proteome</keyword>
<proteinExistence type="predicted"/>
<dbReference type="EMBL" id="ML978715">
    <property type="protein sequence ID" value="KAF2088739.1"/>
    <property type="molecule type" value="Genomic_DNA"/>
</dbReference>
<reference evidence="1" key="1">
    <citation type="journal article" date="2020" name="Stud. Mycol.">
        <title>101 Dothideomycetes genomes: a test case for predicting lifestyles and emergence of pathogens.</title>
        <authorList>
            <person name="Haridas S."/>
            <person name="Albert R."/>
            <person name="Binder M."/>
            <person name="Bloem J."/>
            <person name="Labutti K."/>
            <person name="Salamov A."/>
            <person name="Andreopoulos B."/>
            <person name="Baker S."/>
            <person name="Barry K."/>
            <person name="Bills G."/>
            <person name="Bluhm B."/>
            <person name="Cannon C."/>
            <person name="Castanera R."/>
            <person name="Culley D."/>
            <person name="Daum C."/>
            <person name="Ezra D."/>
            <person name="Gonzalez J."/>
            <person name="Henrissat B."/>
            <person name="Kuo A."/>
            <person name="Liang C."/>
            <person name="Lipzen A."/>
            <person name="Lutzoni F."/>
            <person name="Magnuson J."/>
            <person name="Mondo S."/>
            <person name="Nolan M."/>
            <person name="Ohm R."/>
            <person name="Pangilinan J."/>
            <person name="Park H.-J."/>
            <person name="Ramirez L."/>
            <person name="Alfaro M."/>
            <person name="Sun H."/>
            <person name="Tritt A."/>
            <person name="Yoshinaga Y."/>
            <person name="Zwiers L.-H."/>
            <person name="Turgeon B."/>
            <person name="Goodwin S."/>
            <person name="Spatafora J."/>
            <person name="Crous P."/>
            <person name="Grigoriev I."/>
        </authorList>
    </citation>
    <scope>NUCLEOTIDE SEQUENCE</scope>
    <source>
        <strain evidence="1">CBS 121410</strain>
    </source>
</reference>
<dbReference type="AlphaFoldDB" id="A0A6A5YAT3"/>
<dbReference type="OrthoDB" id="3649348at2759"/>
<dbReference type="Proteomes" id="UP000799776">
    <property type="component" value="Unassembled WGS sequence"/>
</dbReference>
<protein>
    <submittedName>
        <fullName evidence="1">Uncharacterized protein</fullName>
    </submittedName>
</protein>
<evidence type="ECO:0000313" key="2">
    <source>
        <dbReference type="Proteomes" id="UP000799776"/>
    </source>
</evidence>
<name>A0A6A5YAT3_9PEZI</name>